<protein>
    <submittedName>
        <fullName evidence="1">Reductive dehalogenase subunit A</fullName>
    </submittedName>
</protein>
<name>A0A158QLU9_HAEPC</name>
<proteinExistence type="predicted"/>
<accession>A0A158QLU9</accession>
<dbReference type="WBParaSite" id="HPLM_0000712401-mRNA-1">
    <property type="protein sequence ID" value="HPLM_0000712401-mRNA-1"/>
    <property type="gene ID" value="HPLM_0000712401"/>
</dbReference>
<reference evidence="1" key="1">
    <citation type="submission" date="2016-04" db="UniProtKB">
        <authorList>
            <consortium name="WormBaseParasite"/>
        </authorList>
    </citation>
    <scope>IDENTIFICATION</scope>
</reference>
<organism evidence="1">
    <name type="scientific">Haemonchus placei</name>
    <name type="common">Barber's pole worm</name>
    <dbReference type="NCBI Taxonomy" id="6290"/>
    <lineage>
        <taxon>Eukaryota</taxon>
        <taxon>Metazoa</taxon>
        <taxon>Ecdysozoa</taxon>
        <taxon>Nematoda</taxon>
        <taxon>Chromadorea</taxon>
        <taxon>Rhabditida</taxon>
        <taxon>Rhabditina</taxon>
        <taxon>Rhabditomorpha</taxon>
        <taxon>Strongyloidea</taxon>
        <taxon>Trichostrongylidae</taxon>
        <taxon>Haemonchus</taxon>
    </lineage>
</organism>
<sequence>LALLFLPIRMSTDEHKKYGAGLWFDTMWKMFEVVEMGDKWGTELPNLFATGLGGMRGPLSIMTAGR</sequence>
<dbReference type="AlphaFoldDB" id="A0A158QLU9"/>
<evidence type="ECO:0000313" key="1">
    <source>
        <dbReference type="WBParaSite" id="HPLM_0000712401-mRNA-1"/>
    </source>
</evidence>